<dbReference type="InterPro" id="IPR019239">
    <property type="entry name" value="VapB_antitoxin"/>
</dbReference>
<sequence length="66" mass="7869">MRTNIVIDDKLLEQAMHVSGLTTKKDVVNKALSEFVQRHTRKDLRELQGKIQFTDDYDYKIMRKRC</sequence>
<evidence type="ECO:0000313" key="1">
    <source>
        <dbReference type="EMBL" id="EEG77887.1"/>
    </source>
</evidence>
<gene>
    <name evidence="1" type="ORF">DealDRAFT_1186</name>
</gene>
<protein>
    <recommendedName>
        <fullName evidence="3">Type II toxin-antitoxin system VapB family antitoxin</fullName>
    </recommendedName>
</protein>
<comment type="caution">
    <text evidence="1">The sequence shown here is derived from an EMBL/GenBank/DDBJ whole genome shotgun (WGS) entry which is preliminary data.</text>
</comment>
<proteinExistence type="predicted"/>
<keyword evidence="2" id="KW-1185">Reference proteome</keyword>
<dbReference type="EMBL" id="ACJM01000005">
    <property type="protein sequence ID" value="EEG77887.1"/>
    <property type="molecule type" value="Genomic_DNA"/>
</dbReference>
<name>C0GFC7_DETAL</name>
<organism evidence="1 2">
    <name type="scientific">Dethiobacter alkaliphilus AHT 1</name>
    <dbReference type="NCBI Taxonomy" id="555088"/>
    <lineage>
        <taxon>Bacteria</taxon>
        <taxon>Bacillati</taxon>
        <taxon>Bacillota</taxon>
        <taxon>Dethiobacteria</taxon>
        <taxon>Dethiobacterales</taxon>
        <taxon>Dethiobacteraceae</taxon>
        <taxon>Dethiobacter</taxon>
    </lineage>
</organism>
<dbReference type="Pfam" id="PF09957">
    <property type="entry name" value="VapB_antitoxin"/>
    <property type="match status" value="1"/>
</dbReference>
<reference evidence="1 2" key="1">
    <citation type="submission" date="2009-02" db="EMBL/GenBank/DDBJ databases">
        <title>Sequencing of the draft genome and assembly of Dethiobacter alkaliphilus AHT 1.</title>
        <authorList>
            <consortium name="US DOE Joint Genome Institute (JGI-PGF)"/>
            <person name="Lucas S."/>
            <person name="Copeland A."/>
            <person name="Lapidus A."/>
            <person name="Glavina del Rio T."/>
            <person name="Dalin E."/>
            <person name="Tice H."/>
            <person name="Bruce D."/>
            <person name="Goodwin L."/>
            <person name="Pitluck S."/>
            <person name="Larimer F."/>
            <person name="Land M.L."/>
            <person name="Hauser L."/>
            <person name="Muyzer G."/>
        </authorList>
    </citation>
    <scope>NUCLEOTIDE SEQUENCE [LARGE SCALE GENOMIC DNA]</scope>
    <source>
        <strain evidence="1 2">AHT 1</strain>
    </source>
</reference>
<dbReference type="AlphaFoldDB" id="C0GFC7"/>
<dbReference type="Proteomes" id="UP000006443">
    <property type="component" value="Unassembled WGS sequence"/>
</dbReference>
<dbReference type="RefSeq" id="WP_008515761.1">
    <property type="nucleotide sequence ID" value="NZ_ACJM01000005.1"/>
</dbReference>
<evidence type="ECO:0008006" key="3">
    <source>
        <dbReference type="Google" id="ProtNLM"/>
    </source>
</evidence>
<dbReference type="eggNOG" id="COG5450">
    <property type="taxonomic scope" value="Bacteria"/>
</dbReference>
<accession>C0GFC7</accession>
<dbReference type="OrthoDB" id="9805830at2"/>
<dbReference type="STRING" id="555088.DealDRAFT_1186"/>
<evidence type="ECO:0000313" key="2">
    <source>
        <dbReference type="Proteomes" id="UP000006443"/>
    </source>
</evidence>